<gene>
    <name evidence="2" type="ORF">ATC70_000259</name>
</gene>
<accession>A0AAN7DGA1</accession>
<dbReference type="EMBL" id="JASEJX010000013">
    <property type="protein sequence ID" value="KAK4516931.1"/>
    <property type="molecule type" value="Genomic_DNA"/>
</dbReference>
<proteinExistence type="predicted"/>
<protein>
    <submittedName>
        <fullName evidence="2">Uncharacterized protein</fullName>
    </submittedName>
</protein>
<feature type="compositionally biased region" description="Polar residues" evidence="1">
    <location>
        <begin position="67"/>
        <end position="81"/>
    </location>
</feature>
<dbReference type="Gene3D" id="1.20.5.110">
    <property type="match status" value="1"/>
</dbReference>
<dbReference type="Proteomes" id="UP001304243">
    <property type="component" value="Unassembled WGS sequence"/>
</dbReference>
<reference evidence="2 3" key="1">
    <citation type="submission" date="2022-11" db="EMBL/GenBank/DDBJ databases">
        <title>Mucor velutinosus strain NIH1002 WGS.</title>
        <authorList>
            <person name="Subramanian P."/>
            <person name="Mullikin J.C."/>
            <person name="Segre J.A."/>
            <person name="Zelazny A.M."/>
        </authorList>
    </citation>
    <scope>NUCLEOTIDE SEQUENCE [LARGE SCALE GENOMIC DNA]</scope>
    <source>
        <strain evidence="2 3">NIH1002</strain>
    </source>
</reference>
<evidence type="ECO:0000313" key="2">
    <source>
        <dbReference type="EMBL" id="KAK4516931.1"/>
    </source>
</evidence>
<sequence>MSSAEETLYNIRSAIASIDSSIGAQSSINQATEQRLDAVDQRFDAIDQRFTNVETSFKEILNFFKSQTTQNPSRPSDNHPSVSPEAQPPRPASKSDGPQTKPSWASIASKPPAPLTDRKRQALHRAFNPPVHDPTQNGSYTFVYLPRSRRMNRAQIRSKFRQISIDNLRILDLSFPARNTIGVLLHEAYLPEFKSKLLEIDSHLIQDFDPLDHHHIADPKYQSFSEERRTQLAKALHQDRCIRSLYFIRLHLVPGVAKYFVHEGWVPSHVAEDIINQRLPRPVKRRPAPQSVSESTSQNPQLSGLSTQTNSSRGSAPQVPLPTNPHDLFGNPVPTQDMGTTPDFASNAYSSESSRPSSPVSDAGDLSQ</sequence>
<dbReference type="GeneID" id="89943961"/>
<comment type="caution">
    <text evidence="2">The sequence shown here is derived from an EMBL/GenBank/DDBJ whole genome shotgun (WGS) entry which is preliminary data.</text>
</comment>
<feature type="region of interest" description="Disordered" evidence="1">
    <location>
        <begin position="67"/>
        <end position="119"/>
    </location>
</feature>
<keyword evidence="3" id="KW-1185">Reference proteome</keyword>
<name>A0AAN7DGA1_9FUNG</name>
<dbReference type="AlphaFoldDB" id="A0AAN7DGA1"/>
<organism evidence="2 3">
    <name type="scientific">Mucor velutinosus</name>
    <dbReference type="NCBI Taxonomy" id="708070"/>
    <lineage>
        <taxon>Eukaryota</taxon>
        <taxon>Fungi</taxon>
        <taxon>Fungi incertae sedis</taxon>
        <taxon>Mucoromycota</taxon>
        <taxon>Mucoromycotina</taxon>
        <taxon>Mucoromycetes</taxon>
        <taxon>Mucorales</taxon>
        <taxon>Mucorineae</taxon>
        <taxon>Mucoraceae</taxon>
        <taxon>Mucor</taxon>
    </lineage>
</organism>
<feature type="compositionally biased region" description="Low complexity" evidence="1">
    <location>
        <begin position="346"/>
        <end position="361"/>
    </location>
</feature>
<feature type="region of interest" description="Disordered" evidence="1">
    <location>
        <begin position="281"/>
        <end position="368"/>
    </location>
</feature>
<evidence type="ECO:0000256" key="1">
    <source>
        <dbReference type="SAM" id="MobiDB-lite"/>
    </source>
</evidence>
<evidence type="ECO:0000313" key="3">
    <source>
        <dbReference type="Proteomes" id="UP001304243"/>
    </source>
</evidence>
<dbReference type="RefSeq" id="XP_064683597.1">
    <property type="nucleotide sequence ID" value="XM_064819677.1"/>
</dbReference>
<feature type="compositionally biased region" description="Polar residues" evidence="1">
    <location>
        <begin position="290"/>
        <end position="315"/>
    </location>
</feature>